<comment type="caution">
    <text evidence="1">The sequence shown here is derived from an EMBL/GenBank/DDBJ whole genome shotgun (WGS) entry which is preliminary data.</text>
</comment>
<reference evidence="1 2" key="1">
    <citation type="journal article" date="2018" name="Front. Plant Sci.">
        <title>Red Clover (Trifolium pratense) and Zigzag Clover (T. medium) - A Picture of Genomic Similarities and Differences.</title>
        <authorList>
            <person name="Dluhosova J."/>
            <person name="Istvanek J."/>
            <person name="Nedelnik J."/>
            <person name="Repkova J."/>
        </authorList>
    </citation>
    <scope>NUCLEOTIDE SEQUENCE [LARGE SCALE GENOMIC DNA]</scope>
    <source>
        <strain evidence="2">cv. 10/8</strain>
        <tissue evidence="1">Leaf</tissue>
    </source>
</reference>
<name>A0A392R0P7_9FABA</name>
<dbReference type="EMBL" id="LXQA010177360">
    <property type="protein sequence ID" value="MCI30148.1"/>
    <property type="molecule type" value="Genomic_DNA"/>
</dbReference>
<organism evidence="1 2">
    <name type="scientific">Trifolium medium</name>
    <dbReference type="NCBI Taxonomy" id="97028"/>
    <lineage>
        <taxon>Eukaryota</taxon>
        <taxon>Viridiplantae</taxon>
        <taxon>Streptophyta</taxon>
        <taxon>Embryophyta</taxon>
        <taxon>Tracheophyta</taxon>
        <taxon>Spermatophyta</taxon>
        <taxon>Magnoliopsida</taxon>
        <taxon>eudicotyledons</taxon>
        <taxon>Gunneridae</taxon>
        <taxon>Pentapetalae</taxon>
        <taxon>rosids</taxon>
        <taxon>fabids</taxon>
        <taxon>Fabales</taxon>
        <taxon>Fabaceae</taxon>
        <taxon>Papilionoideae</taxon>
        <taxon>50 kb inversion clade</taxon>
        <taxon>NPAAA clade</taxon>
        <taxon>Hologalegina</taxon>
        <taxon>IRL clade</taxon>
        <taxon>Trifolieae</taxon>
        <taxon>Trifolium</taxon>
    </lineage>
</organism>
<accession>A0A392R0P7</accession>
<evidence type="ECO:0000313" key="2">
    <source>
        <dbReference type="Proteomes" id="UP000265520"/>
    </source>
</evidence>
<dbReference type="AlphaFoldDB" id="A0A392R0P7"/>
<evidence type="ECO:0000313" key="1">
    <source>
        <dbReference type="EMBL" id="MCI30148.1"/>
    </source>
</evidence>
<dbReference type="Proteomes" id="UP000265520">
    <property type="component" value="Unassembled WGS sequence"/>
</dbReference>
<feature type="non-terminal residue" evidence="1">
    <location>
        <position position="25"/>
    </location>
</feature>
<sequence length="25" mass="2721">MVSASCASRREVWRVAPVTKGSTLE</sequence>
<proteinExistence type="predicted"/>
<protein>
    <submittedName>
        <fullName evidence="1">Uncharacterized protein</fullName>
    </submittedName>
</protein>
<keyword evidence="2" id="KW-1185">Reference proteome</keyword>